<dbReference type="InterPro" id="IPR039428">
    <property type="entry name" value="NUOK/Mnh_C1-like"/>
</dbReference>
<proteinExistence type="inferred from homology"/>
<keyword evidence="6 7" id="KW-0472">Membrane</keyword>
<dbReference type="Proteomes" id="UP000322699">
    <property type="component" value="Unassembled WGS sequence"/>
</dbReference>
<protein>
    <submittedName>
        <fullName evidence="8">Putative monovalent cation/H+ antiporter subunit C</fullName>
    </submittedName>
</protein>
<feature type="transmembrane region" description="Helical" evidence="7">
    <location>
        <begin position="35"/>
        <end position="53"/>
    </location>
</feature>
<dbReference type="RefSeq" id="WP_261340470.1">
    <property type="nucleotide sequence ID" value="NZ_LWSK01000031.1"/>
</dbReference>
<gene>
    <name evidence="8" type="ORF">LF1_16570</name>
</gene>
<dbReference type="PANTHER" id="PTHR34583">
    <property type="entry name" value="ANTIPORTER SUBUNIT MNHC2-RELATED"/>
    <property type="match status" value="1"/>
</dbReference>
<evidence type="ECO:0000256" key="7">
    <source>
        <dbReference type="SAM" id="Phobius"/>
    </source>
</evidence>
<comment type="caution">
    <text evidence="8">The sequence shown here is derived from an EMBL/GenBank/DDBJ whole genome shotgun (WGS) entry which is preliminary data.</text>
</comment>
<keyword evidence="4 7" id="KW-0812">Transmembrane</keyword>
<dbReference type="GO" id="GO:0005886">
    <property type="term" value="C:plasma membrane"/>
    <property type="evidence" value="ECO:0007669"/>
    <property type="project" value="UniProtKB-SubCell"/>
</dbReference>
<keyword evidence="3" id="KW-1003">Cell membrane</keyword>
<sequence>MTMVQALGLYNYWVVVFLMMTGFYIVIARRNLIKSILGLNIFQTSVFLLYISMGKIDGATAPIVPPDIAAAAAHHGDHHSDHHGHGEHAGHGVVDHGVDHGVDGATEIAHEAAHSATGYVAMTGIDAENIVYSNPLPSVLMLTAIVVGIATTALALALIVRVREDYGTVEEDEILQINQEEWAAGRERAAKKKKASPGVSAR</sequence>
<dbReference type="PANTHER" id="PTHR34583:SF2">
    <property type="entry name" value="ANTIPORTER SUBUNIT MNHC2-RELATED"/>
    <property type="match status" value="1"/>
</dbReference>
<evidence type="ECO:0000256" key="3">
    <source>
        <dbReference type="ARBA" id="ARBA00022475"/>
    </source>
</evidence>
<dbReference type="InterPro" id="IPR050601">
    <property type="entry name" value="CPA3_antiporter_subunitC"/>
</dbReference>
<keyword evidence="9" id="KW-1185">Reference proteome</keyword>
<comment type="subcellular location">
    <subcellularLocation>
        <location evidence="1">Cell membrane</location>
        <topology evidence="1">Multi-pass membrane protein</topology>
    </subcellularLocation>
</comment>
<name>A0A5B1CHB3_9BACT</name>
<evidence type="ECO:0000256" key="2">
    <source>
        <dbReference type="ARBA" id="ARBA00010388"/>
    </source>
</evidence>
<reference evidence="8 9" key="1">
    <citation type="submission" date="2019-08" db="EMBL/GenBank/DDBJ databases">
        <title>Deep-cultivation of Planctomycetes and their phenomic and genomic characterization uncovers novel biology.</title>
        <authorList>
            <person name="Wiegand S."/>
            <person name="Jogler M."/>
            <person name="Boedeker C."/>
            <person name="Pinto D."/>
            <person name="Vollmers J."/>
            <person name="Rivas-Marin E."/>
            <person name="Kohn T."/>
            <person name="Peeters S.H."/>
            <person name="Heuer A."/>
            <person name="Rast P."/>
            <person name="Oberbeckmann S."/>
            <person name="Bunk B."/>
            <person name="Jeske O."/>
            <person name="Meyerdierks A."/>
            <person name="Storesund J.E."/>
            <person name="Kallscheuer N."/>
            <person name="Luecker S."/>
            <person name="Lage O.M."/>
            <person name="Pohl T."/>
            <person name="Merkel B.J."/>
            <person name="Hornburger P."/>
            <person name="Mueller R.-W."/>
            <person name="Bruemmer F."/>
            <person name="Labrenz M."/>
            <person name="Spormann A.M."/>
            <person name="Op Den Camp H."/>
            <person name="Overmann J."/>
            <person name="Amann R."/>
            <person name="Jetten M.S.M."/>
            <person name="Mascher T."/>
            <person name="Medema M.H."/>
            <person name="Devos D.P."/>
            <person name="Kaster A.-K."/>
            <person name="Ovreas L."/>
            <person name="Rohde M."/>
            <person name="Galperin M.Y."/>
            <person name="Jogler C."/>
        </authorList>
    </citation>
    <scope>NUCLEOTIDE SEQUENCE [LARGE SCALE GENOMIC DNA]</scope>
    <source>
        <strain evidence="8 9">LF1</strain>
    </source>
</reference>
<comment type="similarity">
    <text evidence="2">Belongs to the CPA3 antiporters (TC 2.A.63) subunit C family.</text>
</comment>
<evidence type="ECO:0000313" key="8">
    <source>
        <dbReference type="EMBL" id="KAA1259129.1"/>
    </source>
</evidence>
<evidence type="ECO:0000313" key="9">
    <source>
        <dbReference type="Proteomes" id="UP000322699"/>
    </source>
</evidence>
<evidence type="ECO:0000256" key="6">
    <source>
        <dbReference type="ARBA" id="ARBA00023136"/>
    </source>
</evidence>
<feature type="transmembrane region" description="Helical" evidence="7">
    <location>
        <begin position="12"/>
        <end position="28"/>
    </location>
</feature>
<dbReference type="Gene3D" id="1.10.287.3510">
    <property type="match status" value="1"/>
</dbReference>
<evidence type="ECO:0000256" key="4">
    <source>
        <dbReference type="ARBA" id="ARBA00022692"/>
    </source>
</evidence>
<accession>A0A5B1CHB3</accession>
<evidence type="ECO:0000256" key="5">
    <source>
        <dbReference type="ARBA" id="ARBA00022989"/>
    </source>
</evidence>
<feature type="transmembrane region" description="Helical" evidence="7">
    <location>
        <begin position="139"/>
        <end position="160"/>
    </location>
</feature>
<evidence type="ECO:0000256" key="1">
    <source>
        <dbReference type="ARBA" id="ARBA00004651"/>
    </source>
</evidence>
<dbReference type="EMBL" id="VRLW01000001">
    <property type="protein sequence ID" value="KAA1259129.1"/>
    <property type="molecule type" value="Genomic_DNA"/>
</dbReference>
<dbReference type="Pfam" id="PF00420">
    <property type="entry name" value="Oxidored_q2"/>
    <property type="match status" value="1"/>
</dbReference>
<keyword evidence="5 7" id="KW-1133">Transmembrane helix</keyword>
<dbReference type="AlphaFoldDB" id="A0A5B1CHB3"/>
<organism evidence="8 9">
    <name type="scientific">Rubripirellula obstinata</name>
    <dbReference type="NCBI Taxonomy" id="406547"/>
    <lineage>
        <taxon>Bacteria</taxon>
        <taxon>Pseudomonadati</taxon>
        <taxon>Planctomycetota</taxon>
        <taxon>Planctomycetia</taxon>
        <taxon>Pirellulales</taxon>
        <taxon>Pirellulaceae</taxon>
        <taxon>Rubripirellula</taxon>
    </lineage>
</organism>